<dbReference type="EMBL" id="QOKW01000004">
    <property type="protein sequence ID" value="KAA0682346.1"/>
    <property type="molecule type" value="Genomic_DNA"/>
</dbReference>
<dbReference type="RefSeq" id="WP_149468245.1">
    <property type="nucleotide sequence ID" value="NZ_QOKW01000004.1"/>
</dbReference>
<dbReference type="OrthoDB" id="9812532at2"/>
<feature type="binding site" evidence="9">
    <location>
        <position position="99"/>
    </location>
    <ligand>
        <name>substrate</name>
    </ligand>
</feature>
<dbReference type="SUPFAM" id="SSF89562">
    <property type="entry name" value="RraA-like"/>
    <property type="match status" value="1"/>
</dbReference>
<reference evidence="11 12" key="1">
    <citation type="submission" date="2018-07" db="EMBL/GenBank/DDBJ databases">
        <title>Genome sequence of Azospirillum sp. ATCC 49961.</title>
        <authorList>
            <person name="Sant'Anna F.H."/>
            <person name="Baldani J.I."/>
            <person name="Zilli J.E."/>
            <person name="Reis V.M."/>
            <person name="Hartmann A."/>
            <person name="Cruz L."/>
            <person name="de Souza E.M."/>
            <person name="de Oliveira Pedrosa F."/>
            <person name="Passaglia L.M.P."/>
        </authorList>
    </citation>
    <scope>NUCLEOTIDE SEQUENCE [LARGE SCALE GENOMIC DNA]</scope>
    <source>
        <strain evidence="11 12">ATCC 49961</strain>
    </source>
</reference>
<evidence type="ECO:0000313" key="12">
    <source>
        <dbReference type="Proteomes" id="UP000480854"/>
    </source>
</evidence>
<dbReference type="Proteomes" id="UP000480854">
    <property type="component" value="Unassembled WGS sequence"/>
</dbReference>
<dbReference type="GO" id="GO:0008428">
    <property type="term" value="F:ribonuclease inhibitor activity"/>
    <property type="evidence" value="ECO:0007669"/>
    <property type="project" value="InterPro"/>
</dbReference>
<dbReference type="GO" id="GO:0051252">
    <property type="term" value="P:regulation of RNA metabolic process"/>
    <property type="evidence" value="ECO:0007669"/>
    <property type="project" value="InterPro"/>
</dbReference>
<dbReference type="GO" id="GO:0008948">
    <property type="term" value="F:oxaloacetate decarboxylase activity"/>
    <property type="evidence" value="ECO:0007669"/>
    <property type="project" value="UniProtKB-EC"/>
</dbReference>
<comment type="function">
    <text evidence="7 10">Catalyzes the aldol cleavage of 4-hydroxy-4-methyl-2-oxoglutarate (HMG) into 2 molecules of pyruvate. Also contains a secondary oxaloacetate (OAA) decarboxylase activity due to the common pyruvate enolate transition state formed following C-C bond cleavage in the retro-aldol and decarboxylation reactions.</text>
</comment>
<dbReference type="AlphaFoldDB" id="A0A9W7TZA9"/>
<dbReference type="InterPro" id="IPR010203">
    <property type="entry name" value="RraA"/>
</dbReference>
<evidence type="ECO:0000256" key="2">
    <source>
        <dbReference type="ARBA" id="ARBA00001968"/>
    </source>
</evidence>
<evidence type="ECO:0000256" key="5">
    <source>
        <dbReference type="ARBA" id="ARBA00022723"/>
    </source>
</evidence>
<comment type="catalytic activity">
    <reaction evidence="8 10">
        <text>oxaloacetate + H(+) = pyruvate + CO2</text>
        <dbReference type="Rhea" id="RHEA:15641"/>
        <dbReference type="ChEBI" id="CHEBI:15361"/>
        <dbReference type="ChEBI" id="CHEBI:15378"/>
        <dbReference type="ChEBI" id="CHEBI:16452"/>
        <dbReference type="ChEBI" id="CHEBI:16526"/>
        <dbReference type="EC" id="4.1.1.112"/>
    </reaction>
</comment>
<comment type="cofactor">
    <cofactor evidence="2 10">
        <name>a divalent metal cation</name>
        <dbReference type="ChEBI" id="CHEBI:60240"/>
    </cofactor>
</comment>
<dbReference type="EC" id="4.1.1.112" evidence="10"/>
<evidence type="ECO:0000256" key="10">
    <source>
        <dbReference type="RuleBase" id="RU004338"/>
    </source>
</evidence>
<comment type="caution">
    <text evidence="11">The sequence shown here is derived from an EMBL/GenBank/DDBJ whole genome shotgun (WGS) entry which is preliminary data.</text>
</comment>
<protein>
    <recommendedName>
        <fullName evidence="10">4-hydroxy-4-methyl-2-oxoglutarate aldolase</fullName>
        <shortName evidence="10">HMG aldolase</shortName>
        <ecNumber evidence="10">4.1.1.112</ecNumber>
        <ecNumber evidence="10">4.1.3.17</ecNumber>
    </recommendedName>
    <alternativeName>
        <fullName evidence="10">Oxaloacetate decarboxylase</fullName>
    </alternativeName>
</protein>
<evidence type="ECO:0000256" key="6">
    <source>
        <dbReference type="ARBA" id="ARBA00023239"/>
    </source>
</evidence>
<evidence type="ECO:0000256" key="1">
    <source>
        <dbReference type="ARBA" id="ARBA00001342"/>
    </source>
</evidence>
<dbReference type="PANTHER" id="PTHR33254:SF4">
    <property type="entry name" value="4-HYDROXY-4-METHYL-2-OXOGLUTARATE ALDOLASE 3-RELATED"/>
    <property type="match status" value="1"/>
</dbReference>
<comment type="catalytic activity">
    <reaction evidence="1 10">
        <text>4-hydroxy-4-methyl-2-oxoglutarate = 2 pyruvate</text>
        <dbReference type="Rhea" id="RHEA:22748"/>
        <dbReference type="ChEBI" id="CHEBI:15361"/>
        <dbReference type="ChEBI" id="CHEBI:58276"/>
        <dbReference type="EC" id="4.1.3.17"/>
    </reaction>
</comment>
<evidence type="ECO:0000313" key="11">
    <source>
        <dbReference type="EMBL" id="KAA0682346.1"/>
    </source>
</evidence>
<dbReference type="EC" id="4.1.3.17" evidence="10"/>
<dbReference type="InterPro" id="IPR036704">
    <property type="entry name" value="RraA/RraA-like_sf"/>
</dbReference>
<dbReference type="Pfam" id="PF03737">
    <property type="entry name" value="RraA-like"/>
    <property type="match status" value="1"/>
</dbReference>
<comment type="subunit">
    <text evidence="4 10">Homotrimer.</text>
</comment>
<dbReference type="CDD" id="cd16841">
    <property type="entry name" value="RraA_family"/>
    <property type="match status" value="1"/>
</dbReference>
<evidence type="ECO:0000256" key="3">
    <source>
        <dbReference type="ARBA" id="ARBA00008621"/>
    </source>
</evidence>
<name>A0A9W7TZA9_9PROT</name>
<dbReference type="InterPro" id="IPR005493">
    <property type="entry name" value="RraA/RraA-like"/>
</dbReference>
<accession>A0A9W7TZA9</accession>
<feature type="binding site" evidence="9">
    <location>
        <position position="100"/>
    </location>
    <ligand>
        <name>Mg(2+)</name>
        <dbReference type="ChEBI" id="CHEBI:18420"/>
    </ligand>
</feature>
<keyword evidence="9" id="KW-0460">Magnesium</keyword>
<keyword evidence="12" id="KW-1185">Reference proteome</keyword>
<dbReference type="GO" id="GO:0047443">
    <property type="term" value="F:4-hydroxy-4-methyl-2-oxoglutarate aldolase activity"/>
    <property type="evidence" value="ECO:0007669"/>
    <property type="project" value="UniProtKB-EC"/>
</dbReference>
<keyword evidence="5 9" id="KW-0479">Metal-binding</keyword>
<dbReference type="GO" id="GO:0046872">
    <property type="term" value="F:metal ion binding"/>
    <property type="evidence" value="ECO:0007669"/>
    <property type="project" value="UniProtKB-KW"/>
</dbReference>
<evidence type="ECO:0000256" key="4">
    <source>
        <dbReference type="ARBA" id="ARBA00011233"/>
    </source>
</evidence>
<dbReference type="Gene3D" id="3.50.30.40">
    <property type="entry name" value="Ribonuclease E inhibitor RraA/RraA-like"/>
    <property type="match status" value="1"/>
</dbReference>
<evidence type="ECO:0000256" key="7">
    <source>
        <dbReference type="ARBA" id="ARBA00025046"/>
    </source>
</evidence>
<evidence type="ECO:0000256" key="9">
    <source>
        <dbReference type="PIRSR" id="PIRSR605493-1"/>
    </source>
</evidence>
<sequence length="165" mass="17481">MTDFDSTCDLYDRFEKTARVADPVFRDFGQRRTFSGAAVTVKCFEDNSRVKETLGTPGQGKVLVVDGGGSLRAALMGDLIAKDAVKNGWEGVVIHGCVRDAAVLATLDLGIKALAAIPRKTVRNGEGQRGLPVTLAGIRVNPGDLVFADEDGVLVLSPEEFGTTA</sequence>
<dbReference type="PANTHER" id="PTHR33254">
    <property type="entry name" value="4-HYDROXY-4-METHYL-2-OXOGLUTARATE ALDOLASE 3-RELATED"/>
    <property type="match status" value="1"/>
</dbReference>
<dbReference type="NCBIfam" id="NF006875">
    <property type="entry name" value="PRK09372.1"/>
    <property type="match status" value="1"/>
</dbReference>
<organism evidence="11 12">
    <name type="scientific">Roseomonas genomospecies 6</name>
    <dbReference type="NCBI Taxonomy" id="214106"/>
    <lineage>
        <taxon>Bacteria</taxon>
        <taxon>Pseudomonadati</taxon>
        <taxon>Pseudomonadota</taxon>
        <taxon>Alphaproteobacteria</taxon>
        <taxon>Acetobacterales</taxon>
        <taxon>Roseomonadaceae</taxon>
        <taxon>Roseomonas</taxon>
    </lineage>
</organism>
<keyword evidence="6 10" id="KW-0456">Lyase</keyword>
<dbReference type="NCBIfam" id="TIGR01935">
    <property type="entry name" value="NOT-MenG"/>
    <property type="match status" value="1"/>
</dbReference>
<comment type="cofactor">
    <cofactor evidence="9">
        <name>Mg(2+)</name>
        <dbReference type="ChEBI" id="CHEBI:18420"/>
    </cofactor>
</comment>
<proteinExistence type="inferred from homology"/>
<gene>
    <name evidence="11" type="ORF">DS843_07350</name>
</gene>
<evidence type="ECO:0000256" key="8">
    <source>
        <dbReference type="ARBA" id="ARBA00047973"/>
    </source>
</evidence>
<feature type="binding site" evidence="9">
    <location>
        <begin position="77"/>
        <end position="80"/>
    </location>
    <ligand>
        <name>substrate</name>
    </ligand>
</feature>
<comment type="similarity">
    <text evidence="3 10">Belongs to the class II aldolase/RraA-like family.</text>
</comment>